<dbReference type="Proteomes" id="UP001367508">
    <property type="component" value="Unassembled WGS sequence"/>
</dbReference>
<reference evidence="1 2" key="1">
    <citation type="submission" date="2024-01" db="EMBL/GenBank/DDBJ databases">
        <title>The genomes of 5 underutilized Papilionoideae crops provide insights into root nodulation and disease resistanc.</title>
        <authorList>
            <person name="Jiang F."/>
        </authorList>
    </citation>
    <scope>NUCLEOTIDE SEQUENCE [LARGE SCALE GENOMIC DNA]</scope>
    <source>
        <strain evidence="1">LVBAO_FW01</strain>
        <tissue evidence="1">Leaves</tissue>
    </source>
</reference>
<keyword evidence="2" id="KW-1185">Reference proteome</keyword>
<protein>
    <submittedName>
        <fullName evidence="1">Uncharacterized protein</fullName>
    </submittedName>
</protein>
<sequence length="165" mass="18950">MFMTINTWFKLESIVSRFWTFLDPLQDMVAALEMPLAKKGVQRTYISAFNCHLQKQKPPGEFEHTAYSFVGVMVTTKPTAIKGGVGRHIRTEKPPRRFVPSLLQYISHQEKKETQEASPLPFTCTTYILPRKKWMGSILDQYLFPCVAYIGPTHSSKNCTKEPFS</sequence>
<accession>A0AAN9MX25</accession>
<organism evidence="1 2">
    <name type="scientific">Canavalia gladiata</name>
    <name type="common">Sword bean</name>
    <name type="synonym">Dolichos gladiatus</name>
    <dbReference type="NCBI Taxonomy" id="3824"/>
    <lineage>
        <taxon>Eukaryota</taxon>
        <taxon>Viridiplantae</taxon>
        <taxon>Streptophyta</taxon>
        <taxon>Embryophyta</taxon>
        <taxon>Tracheophyta</taxon>
        <taxon>Spermatophyta</taxon>
        <taxon>Magnoliopsida</taxon>
        <taxon>eudicotyledons</taxon>
        <taxon>Gunneridae</taxon>
        <taxon>Pentapetalae</taxon>
        <taxon>rosids</taxon>
        <taxon>fabids</taxon>
        <taxon>Fabales</taxon>
        <taxon>Fabaceae</taxon>
        <taxon>Papilionoideae</taxon>
        <taxon>50 kb inversion clade</taxon>
        <taxon>NPAAA clade</taxon>
        <taxon>indigoferoid/millettioid clade</taxon>
        <taxon>Phaseoleae</taxon>
        <taxon>Canavalia</taxon>
    </lineage>
</organism>
<dbReference type="EMBL" id="JAYMYQ010000001">
    <property type="protein sequence ID" value="KAK7359827.1"/>
    <property type="molecule type" value="Genomic_DNA"/>
</dbReference>
<name>A0AAN9MX25_CANGL</name>
<evidence type="ECO:0000313" key="1">
    <source>
        <dbReference type="EMBL" id="KAK7359827.1"/>
    </source>
</evidence>
<dbReference type="AlphaFoldDB" id="A0AAN9MX25"/>
<evidence type="ECO:0000313" key="2">
    <source>
        <dbReference type="Proteomes" id="UP001367508"/>
    </source>
</evidence>
<gene>
    <name evidence="1" type="ORF">VNO77_01792</name>
</gene>
<comment type="caution">
    <text evidence="1">The sequence shown here is derived from an EMBL/GenBank/DDBJ whole genome shotgun (WGS) entry which is preliminary data.</text>
</comment>
<proteinExistence type="predicted"/>